<evidence type="ECO:0000313" key="3">
    <source>
        <dbReference type="Proteomes" id="UP000663861"/>
    </source>
</evidence>
<dbReference type="Gene3D" id="2.30.110.10">
    <property type="entry name" value="Electron Transport, Fmn-binding Protein, Chain A"/>
    <property type="match status" value="1"/>
</dbReference>
<evidence type="ECO:0000259" key="1">
    <source>
        <dbReference type="Pfam" id="PF01243"/>
    </source>
</evidence>
<dbReference type="SUPFAM" id="SSF50475">
    <property type="entry name" value="FMN-binding split barrel"/>
    <property type="match status" value="1"/>
</dbReference>
<accession>A0A8H3HES3</accession>
<proteinExistence type="predicted"/>
<dbReference type="Pfam" id="PF01243">
    <property type="entry name" value="PNPOx_N"/>
    <property type="match status" value="1"/>
</dbReference>
<protein>
    <recommendedName>
        <fullName evidence="1">Pyridoxamine 5'-phosphate oxidase N-terminal domain-containing protein</fullName>
    </recommendedName>
</protein>
<dbReference type="EMBL" id="CAJMWY010004228">
    <property type="protein sequence ID" value="CAE6524513.1"/>
    <property type="molecule type" value="Genomic_DNA"/>
</dbReference>
<dbReference type="Proteomes" id="UP000663861">
    <property type="component" value="Unassembled WGS sequence"/>
</dbReference>
<dbReference type="PANTHER" id="PTHR39336">
    <property type="entry name" value="PYRIDOXAMINE PHOSPHATE OXIDASE FAMILY PROTEIN (AFU_ORTHOLOGUE AFUA_6G11440)"/>
    <property type="match status" value="1"/>
</dbReference>
<name>A0A8H3HES3_9AGAM</name>
<sequence>MVKFYDVVPDNLKRWVDEEKCFWVATAPLSGSGHINVSPKGGVGTFKLVDNKTFFYQDLTGSGVETLAHIQENRRITILFNAFEGPPRIVRLFGTGRVHEVGSPEFNKLIPPEERILGSRAVIVVDIHKVASSCGYSVPLYDYVGERTRLHKELAKLEEADQKFANDKELLELPTPLSHLEFLPSKFDPTKDDHTRGGLKHYWSLSNVRSIDGLPGLPFCRKLGGLPPEAVEEDQKIFHEDIAAKGPPTETGLGGKVYQIVDRASDIKFLAGVIVGVVFTLTWTNIHMRA</sequence>
<dbReference type="InterPro" id="IPR012349">
    <property type="entry name" value="Split_barrel_FMN-bd"/>
</dbReference>
<reference evidence="2" key="1">
    <citation type="submission" date="2021-01" db="EMBL/GenBank/DDBJ databases">
        <authorList>
            <person name="Kaushik A."/>
        </authorList>
    </citation>
    <scope>NUCLEOTIDE SEQUENCE</scope>
    <source>
        <strain evidence="2">AG4-RS23</strain>
    </source>
</reference>
<gene>
    <name evidence="2" type="ORF">RDB_LOCUS161855</name>
</gene>
<comment type="caution">
    <text evidence="2">The sequence shown here is derived from an EMBL/GenBank/DDBJ whole genome shotgun (WGS) entry which is preliminary data.</text>
</comment>
<dbReference type="AlphaFoldDB" id="A0A8H3HES3"/>
<dbReference type="InterPro" id="IPR011576">
    <property type="entry name" value="Pyridox_Oxase_N"/>
</dbReference>
<feature type="domain" description="Pyridoxamine 5'-phosphate oxidase N-terminal" evidence="1">
    <location>
        <begin position="9"/>
        <end position="133"/>
    </location>
</feature>
<dbReference type="PANTHER" id="PTHR39336:SF3">
    <property type="entry name" value="PYRIDOXAMINE PHOSPHATE OXIDASE"/>
    <property type="match status" value="1"/>
</dbReference>
<organism evidence="2 3">
    <name type="scientific">Rhizoctonia solani</name>
    <dbReference type="NCBI Taxonomy" id="456999"/>
    <lineage>
        <taxon>Eukaryota</taxon>
        <taxon>Fungi</taxon>
        <taxon>Dikarya</taxon>
        <taxon>Basidiomycota</taxon>
        <taxon>Agaricomycotina</taxon>
        <taxon>Agaricomycetes</taxon>
        <taxon>Cantharellales</taxon>
        <taxon>Ceratobasidiaceae</taxon>
        <taxon>Rhizoctonia</taxon>
    </lineage>
</organism>
<evidence type="ECO:0000313" key="2">
    <source>
        <dbReference type="EMBL" id="CAE6524513.1"/>
    </source>
</evidence>